<evidence type="ECO:0000313" key="21">
    <source>
        <dbReference type="Proteomes" id="UP000295611"/>
    </source>
</evidence>
<evidence type="ECO:0000256" key="11">
    <source>
        <dbReference type="ARBA" id="ARBA00022842"/>
    </source>
</evidence>
<dbReference type="HAMAP" id="MF_00719">
    <property type="entry name" value="CobS"/>
    <property type="match status" value="1"/>
</dbReference>
<name>A0A4R7B569_9NEIS</name>
<dbReference type="GO" id="GO:0051073">
    <property type="term" value="F:adenosylcobinamide-GDP ribazoletransferase activity"/>
    <property type="evidence" value="ECO:0007669"/>
    <property type="project" value="UniProtKB-UniRule"/>
</dbReference>
<dbReference type="EC" id="2.7.8.26" evidence="5 19"/>
<comment type="function">
    <text evidence="14 19">Joins adenosylcobinamide-GDP and alpha-ribazole to generate adenosylcobalamin (Ado-cobalamin). Also synthesizes adenosylcobalamin 5'-phosphate from adenosylcobinamide-GDP and alpha-ribazole 5'-phosphate.</text>
</comment>
<dbReference type="NCBIfam" id="NF001277">
    <property type="entry name" value="PRK00235.1-3"/>
    <property type="match status" value="1"/>
</dbReference>
<comment type="subcellular location">
    <subcellularLocation>
        <location evidence="2 19">Cell membrane</location>
        <topology evidence="2 19">Multi-pass membrane protein</topology>
    </subcellularLocation>
</comment>
<comment type="catalytic activity">
    <reaction evidence="18 19">
        <text>alpha-ribazole 5'-phosphate + adenosylcob(III)inamide-GDP = adenosylcob(III)alamin 5'-phosphate + GMP + H(+)</text>
        <dbReference type="Rhea" id="RHEA:23560"/>
        <dbReference type="ChEBI" id="CHEBI:15378"/>
        <dbReference type="ChEBI" id="CHEBI:57918"/>
        <dbReference type="ChEBI" id="CHEBI:58115"/>
        <dbReference type="ChEBI" id="CHEBI:60487"/>
        <dbReference type="ChEBI" id="CHEBI:60493"/>
        <dbReference type="EC" id="2.7.8.26"/>
    </reaction>
</comment>
<protein>
    <recommendedName>
        <fullName evidence="6 19">Adenosylcobinamide-GDP ribazoletransferase</fullName>
        <ecNumber evidence="5 19">2.7.8.26</ecNumber>
    </recommendedName>
    <alternativeName>
        <fullName evidence="16 19">Cobalamin synthase</fullName>
    </alternativeName>
    <alternativeName>
        <fullName evidence="15 19">Cobalamin-5'-phosphate synthase</fullName>
    </alternativeName>
</protein>
<dbReference type="EMBL" id="SNZP01000007">
    <property type="protein sequence ID" value="TDR79810.1"/>
    <property type="molecule type" value="Genomic_DNA"/>
</dbReference>
<dbReference type="GO" id="GO:0009236">
    <property type="term" value="P:cobalamin biosynthetic process"/>
    <property type="evidence" value="ECO:0007669"/>
    <property type="project" value="UniProtKB-UniRule"/>
</dbReference>
<keyword evidence="8 19" id="KW-0169">Cobalamin biosynthesis</keyword>
<dbReference type="AlphaFoldDB" id="A0A4R7B569"/>
<comment type="caution">
    <text evidence="20">The sequence shown here is derived from an EMBL/GenBank/DDBJ whole genome shotgun (WGS) entry which is preliminary data.</text>
</comment>
<keyword evidence="9 19" id="KW-0808">Transferase</keyword>
<evidence type="ECO:0000256" key="10">
    <source>
        <dbReference type="ARBA" id="ARBA00022692"/>
    </source>
</evidence>
<evidence type="ECO:0000313" key="20">
    <source>
        <dbReference type="EMBL" id="TDR79810.1"/>
    </source>
</evidence>
<dbReference type="PANTHER" id="PTHR34148:SF1">
    <property type="entry name" value="ADENOSYLCOBINAMIDE-GDP RIBAZOLETRANSFERASE"/>
    <property type="match status" value="1"/>
</dbReference>
<feature type="transmembrane region" description="Helical" evidence="19">
    <location>
        <begin position="109"/>
        <end position="131"/>
    </location>
</feature>
<accession>A0A4R7B569</accession>
<dbReference type="OrthoDB" id="9794626at2"/>
<sequence>MQAIRRFFIALQFFTCLPIPRWVGFEADWLRHAAGFFPLVGLLIGALTAGTFAAAHLWLPLPVAVALSMAAGAYLTRAMHEDGFADVCDGFGGGWERDRVLAIMKDSCVGSFGLVGMLLLLGLKFACLTTLPVPALVPALLLAHPVSRFMATILIWRLDYARPGESKARAVAQHMSGGDFALAVLSGLLPALALAWRLGLSGRSLCAALALALLATLWLVRLFLRRIGGYTGDCLGAVQQVSEVAIYLGLLATLTP</sequence>
<evidence type="ECO:0000256" key="14">
    <source>
        <dbReference type="ARBA" id="ARBA00025228"/>
    </source>
</evidence>
<feature type="transmembrane region" description="Helical" evidence="19">
    <location>
        <begin position="36"/>
        <end position="59"/>
    </location>
</feature>
<feature type="transmembrane region" description="Helical" evidence="19">
    <location>
        <begin position="177"/>
        <end position="196"/>
    </location>
</feature>
<keyword evidence="21" id="KW-1185">Reference proteome</keyword>
<evidence type="ECO:0000256" key="5">
    <source>
        <dbReference type="ARBA" id="ARBA00013200"/>
    </source>
</evidence>
<keyword evidence="10 19" id="KW-0812">Transmembrane</keyword>
<evidence type="ECO:0000256" key="4">
    <source>
        <dbReference type="ARBA" id="ARBA00010561"/>
    </source>
</evidence>
<dbReference type="GO" id="GO:0005886">
    <property type="term" value="C:plasma membrane"/>
    <property type="evidence" value="ECO:0007669"/>
    <property type="project" value="UniProtKB-SubCell"/>
</dbReference>
<evidence type="ECO:0000256" key="19">
    <source>
        <dbReference type="HAMAP-Rule" id="MF_00719"/>
    </source>
</evidence>
<evidence type="ECO:0000256" key="6">
    <source>
        <dbReference type="ARBA" id="ARBA00015850"/>
    </source>
</evidence>
<dbReference type="InterPro" id="IPR003805">
    <property type="entry name" value="CobS"/>
</dbReference>
<comment type="catalytic activity">
    <reaction evidence="17 19">
        <text>alpha-ribazole + adenosylcob(III)inamide-GDP = adenosylcob(III)alamin + GMP + H(+)</text>
        <dbReference type="Rhea" id="RHEA:16049"/>
        <dbReference type="ChEBI" id="CHEBI:10329"/>
        <dbReference type="ChEBI" id="CHEBI:15378"/>
        <dbReference type="ChEBI" id="CHEBI:18408"/>
        <dbReference type="ChEBI" id="CHEBI:58115"/>
        <dbReference type="ChEBI" id="CHEBI:60487"/>
        <dbReference type="EC" id="2.7.8.26"/>
    </reaction>
</comment>
<dbReference type="Proteomes" id="UP000295611">
    <property type="component" value="Unassembled WGS sequence"/>
</dbReference>
<comment type="similarity">
    <text evidence="4 19">Belongs to the CobS family.</text>
</comment>
<dbReference type="RefSeq" id="WP_133680940.1">
    <property type="nucleotide sequence ID" value="NZ_SNZP01000007.1"/>
</dbReference>
<evidence type="ECO:0000256" key="13">
    <source>
        <dbReference type="ARBA" id="ARBA00023136"/>
    </source>
</evidence>
<gene>
    <name evidence="19" type="primary">cobS</name>
    <name evidence="20" type="ORF">DFP86_107176</name>
</gene>
<comment type="cofactor">
    <cofactor evidence="1 19">
        <name>Mg(2+)</name>
        <dbReference type="ChEBI" id="CHEBI:18420"/>
    </cofactor>
</comment>
<dbReference type="Pfam" id="PF02654">
    <property type="entry name" value="CobS"/>
    <property type="match status" value="1"/>
</dbReference>
<evidence type="ECO:0000256" key="1">
    <source>
        <dbReference type="ARBA" id="ARBA00001946"/>
    </source>
</evidence>
<evidence type="ECO:0000256" key="17">
    <source>
        <dbReference type="ARBA" id="ARBA00048623"/>
    </source>
</evidence>
<keyword evidence="7 19" id="KW-1003">Cell membrane</keyword>
<evidence type="ECO:0000256" key="16">
    <source>
        <dbReference type="ARBA" id="ARBA00032853"/>
    </source>
</evidence>
<proteinExistence type="inferred from homology"/>
<evidence type="ECO:0000256" key="12">
    <source>
        <dbReference type="ARBA" id="ARBA00022989"/>
    </source>
</evidence>
<evidence type="ECO:0000256" key="7">
    <source>
        <dbReference type="ARBA" id="ARBA00022475"/>
    </source>
</evidence>
<dbReference type="PANTHER" id="PTHR34148">
    <property type="entry name" value="ADENOSYLCOBINAMIDE-GDP RIBAZOLETRANSFERASE"/>
    <property type="match status" value="1"/>
</dbReference>
<keyword evidence="13 19" id="KW-0472">Membrane</keyword>
<dbReference type="UniPathway" id="UPA00148">
    <property type="reaction ID" value="UER00238"/>
</dbReference>
<evidence type="ECO:0000256" key="18">
    <source>
        <dbReference type="ARBA" id="ARBA00049504"/>
    </source>
</evidence>
<evidence type="ECO:0000256" key="8">
    <source>
        <dbReference type="ARBA" id="ARBA00022573"/>
    </source>
</evidence>
<keyword evidence="12 19" id="KW-1133">Transmembrane helix</keyword>
<organism evidence="20 21">
    <name type="scientific">Paludibacterium purpuratum</name>
    <dbReference type="NCBI Taxonomy" id="1144873"/>
    <lineage>
        <taxon>Bacteria</taxon>
        <taxon>Pseudomonadati</taxon>
        <taxon>Pseudomonadota</taxon>
        <taxon>Betaproteobacteria</taxon>
        <taxon>Neisseriales</taxon>
        <taxon>Chromobacteriaceae</taxon>
        <taxon>Paludibacterium</taxon>
    </lineage>
</organism>
<reference evidence="20 21" key="1">
    <citation type="submission" date="2019-03" db="EMBL/GenBank/DDBJ databases">
        <title>Genomic Encyclopedia of Type Strains, Phase III (KMG-III): the genomes of soil and plant-associated and newly described type strains.</title>
        <authorList>
            <person name="Whitman W."/>
        </authorList>
    </citation>
    <scope>NUCLEOTIDE SEQUENCE [LARGE SCALE GENOMIC DNA]</scope>
    <source>
        <strain evidence="20 21">CECT 8976</strain>
    </source>
</reference>
<feature type="transmembrane region" description="Helical" evidence="19">
    <location>
        <begin position="202"/>
        <end position="220"/>
    </location>
</feature>
<evidence type="ECO:0000256" key="2">
    <source>
        <dbReference type="ARBA" id="ARBA00004651"/>
    </source>
</evidence>
<keyword evidence="11 19" id="KW-0460">Magnesium</keyword>
<feature type="transmembrane region" description="Helical" evidence="19">
    <location>
        <begin position="137"/>
        <end position="156"/>
    </location>
</feature>
<evidence type="ECO:0000256" key="15">
    <source>
        <dbReference type="ARBA" id="ARBA00032605"/>
    </source>
</evidence>
<dbReference type="GO" id="GO:0008818">
    <property type="term" value="F:cobalamin 5'-phosphate synthase activity"/>
    <property type="evidence" value="ECO:0007669"/>
    <property type="project" value="UniProtKB-UniRule"/>
</dbReference>
<evidence type="ECO:0000256" key="9">
    <source>
        <dbReference type="ARBA" id="ARBA00022679"/>
    </source>
</evidence>
<feature type="transmembrane region" description="Helical" evidence="19">
    <location>
        <begin position="7"/>
        <end position="24"/>
    </location>
</feature>
<evidence type="ECO:0000256" key="3">
    <source>
        <dbReference type="ARBA" id="ARBA00004663"/>
    </source>
</evidence>
<comment type="pathway">
    <text evidence="3 19">Cofactor biosynthesis; adenosylcobalamin biosynthesis; adenosylcobalamin from cob(II)yrinate a,c-diamide: step 7/7.</text>
</comment>